<feature type="compositionally biased region" description="Basic and acidic residues" evidence="2">
    <location>
        <begin position="525"/>
        <end position="541"/>
    </location>
</feature>
<dbReference type="AlphaFoldDB" id="A0AAD9K3H3"/>
<dbReference type="SUPFAM" id="SSF50998">
    <property type="entry name" value="Quinoprotein alcohol dehydrogenase-like"/>
    <property type="match status" value="1"/>
</dbReference>
<evidence type="ECO:0000313" key="4">
    <source>
        <dbReference type="EMBL" id="KAK2163245.1"/>
    </source>
</evidence>
<dbReference type="InterPro" id="IPR024977">
    <property type="entry name" value="Apc4-like_WD40_dom"/>
</dbReference>
<dbReference type="Proteomes" id="UP001208570">
    <property type="component" value="Unassembled WGS sequence"/>
</dbReference>
<name>A0AAD9K3H3_9ANNE</name>
<feature type="compositionally biased region" description="Polar residues" evidence="2">
    <location>
        <begin position="468"/>
        <end position="488"/>
    </location>
</feature>
<feature type="compositionally biased region" description="Low complexity" evidence="2">
    <location>
        <begin position="576"/>
        <end position="590"/>
    </location>
</feature>
<feature type="compositionally biased region" description="Polar residues" evidence="2">
    <location>
        <begin position="450"/>
        <end position="461"/>
    </location>
</feature>
<feature type="region of interest" description="Disordered" evidence="2">
    <location>
        <begin position="345"/>
        <end position="417"/>
    </location>
</feature>
<gene>
    <name evidence="4" type="ORF">LSH36_83g04001</name>
</gene>
<feature type="domain" description="Anaphase-promoting complex subunit 4-like WD40" evidence="3">
    <location>
        <begin position="713"/>
        <end position="785"/>
    </location>
</feature>
<dbReference type="InterPro" id="IPR011047">
    <property type="entry name" value="Quinoprotein_ADH-like_sf"/>
</dbReference>
<feature type="region of interest" description="Disordered" evidence="2">
    <location>
        <begin position="444"/>
        <end position="621"/>
    </location>
</feature>
<feature type="compositionally biased region" description="Polar residues" evidence="2">
    <location>
        <begin position="504"/>
        <end position="515"/>
    </location>
</feature>
<feature type="repeat" description="WD" evidence="1">
    <location>
        <begin position="733"/>
        <end position="774"/>
    </location>
</feature>
<protein>
    <recommendedName>
        <fullName evidence="3">Anaphase-promoting complex subunit 4-like WD40 domain-containing protein</fullName>
    </recommendedName>
</protein>
<reference evidence="4" key="1">
    <citation type="journal article" date="2023" name="Mol. Biol. Evol.">
        <title>Third-Generation Sequencing Reveals the Adaptive Role of the Epigenome in Three Deep-Sea Polychaetes.</title>
        <authorList>
            <person name="Perez M."/>
            <person name="Aroh O."/>
            <person name="Sun Y."/>
            <person name="Lan Y."/>
            <person name="Juniper S.K."/>
            <person name="Young C.R."/>
            <person name="Angers B."/>
            <person name="Qian P.Y."/>
        </authorList>
    </citation>
    <scope>NUCLEOTIDE SEQUENCE</scope>
    <source>
        <strain evidence="4">P08H-3</strain>
    </source>
</reference>
<feature type="compositionally biased region" description="Basic and acidic residues" evidence="2">
    <location>
        <begin position="353"/>
        <end position="369"/>
    </location>
</feature>
<keyword evidence="1" id="KW-0853">WD repeat</keyword>
<evidence type="ECO:0000256" key="1">
    <source>
        <dbReference type="PROSITE-ProRule" id="PRU00221"/>
    </source>
</evidence>
<dbReference type="EMBL" id="JAODUP010000083">
    <property type="protein sequence ID" value="KAK2163245.1"/>
    <property type="molecule type" value="Genomic_DNA"/>
</dbReference>
<dbReference type="InterPro" id="IPR001680">
    <property type="entry name" value="WD40_rpt"/>
</dbReference>
<proteinExistence type="predicted"/>
<dbReference type="PROSITE" id="PS50082">
    <property type="entry name" value="WD_REPEATS_2"/>
    <property type="match status" value="1"/>
</dbReference>
<evidence type="ECO:0000313" key="5">
    <source>
        <dbReference type="Proteomes" id="UP001208570"/>
    </source>
</evidence>
<evidence type="ECO:0000259" key="3">
    <source>
        <dbReference type="Pfam" id="PF12894"/>
    </source>
</evidence>
<dbReference type="Pfam" id="PF12894">
    <property type="entry name" value="ANAPC4_WD40"/>
    <property type="match status" value="1"/>
</dbReference>
<dbReference type="InterPro" id="IPR015943">
    <property type="entry name" value="WD40/YVTN_repeat-like_dom_sf"/>
</dbReference>
<sequence>MSILASENIESELSLFGYDFPAGVMGRCSSDDWLCVGYTPNGVAVVVPKEATLRPFPELNNTGLFGIEGVICLNDGPIISVHSQGPRKSPLMLCIWSPEPDRVYLEHIGIFRFVRQTDDDRSLMIAYHNKIVIIDTVNLTCTHVLDFPGVDINSAILRNGVLYVGTGESIVSRDLSQYRISPHYDVISSPSDSIILDDDDDDEEEKIETIYVLTLPDEDLPAAMTSYGPRGVSHALLLPGGRQMAVGVAGRLKLMDIMDGSLEEMHQESHIKWDLDSLTTPPRIVKSSIVQTKWRLSNNRAWLISLSRRDNSELADSGRYLIIWEDNGDIITIWNVARDDKGQYGLVADDEAPDYRLPRDDDDGSHKTDDADDKEGDSGDVLKEDCIIDEKRSDTNIEETKQNYDRQDSKQRLTDSNLIKGNTADSIDKVNTADSMDKVNTADSMDKVNTADSTDEVNTADSMDKINTADSTDKVNTADITDKVNTADSTDKVNTPDKMEEQPIGNNQEQENIAENTKMDGPTDNLERHNNSDNHEHGDRVEDSDEESNNKDNPEHDGLDNSKPPTNTDTGDDLEQQNNNNHEQQDTTNNADRQDVEPNKDEEDDNKNPSGTEVREGRKRDIHGMSVDVNLDKREVPFRVRSETVLVVGDEMMIGNNRGGYMYQFDIDQLFDVKDDPSVLAAVALLPNNRIILAKDPPKSLSLAAGDRMVISLGTKGYVTILNRSNPTKQVVLDRCQSKVSNISLSMDHTMLLVGYIDGTIRLWSAVTGDVLCTVPTKTTIHWLSFVQEDNAVLAWVEKYRGKRSRIIKFDVNRTMSS</sequence>
<dbReference type="Gene3D" id="2.130.10.10">
    <property type="entry name" value="YVTN repeat-like/Quinoprotein amine dehydrogenase"/>
    <property type="match status" value="1"/>
</dbReference>
<feature type="compositionally biased region" description="Basic and acidic residues" evidence="2">
    <location>
        <begin position="548"/>
        <end position="560"/>
    </location>
</feature>
<feature type="compositionally biased region" description="Basic and acidic residues" evidence="2">
    <location>
        <begin position="376"/>
        <end position="413"/>
    </location>
</feature>
<keyword evidence="5" id="KW-1185">Reference proteome</keyword>
<comment type="caution">
    <text evidence="4">The sequence shown here is derived from an EMBL/GenBank/DDBJ whole genome shotgun (WGS) entry which is preliminary data.</text>
</comment>
<organism evidence="4 5">
    <name type="scientific">Paralvinella palmiformis</name>
    <dbReference type="NCBI Taxonomy" id="53620"/>
    <lineage>
        <taxon>Eukaryota</taxon>
        <taxon>Metazoa</taxon>
        <taxon>Spiralia</taxon>
        <taxon>Lophotrochozoa</taxon>
        <taxon>Annelida</taxon>
        <taxon>Polychaeta</taxon>
        <taxon>Sedentaria</taxon>
        <taxon>Canalipalpata</taxon>
        <taxon>Terebellida</taxon>
        <taxon>Terebelliformia</taxon>
        <taxon>Alvinellidae</taxon>
        <taxon>Paralvinella</taxon>
    </lineage>
</organism>
<accession>A0AAD9K3H3</accession>
<evidence type="ECO:0000256" key="2">
    <source>
        <dbReference type="SAM" id="MobiDB-lite"/>
    </source>
</evidence>
<feature type="compositionally biased region" description="Basic and acidic residues" evidence="2">
    <location>
        <begin position="489"/>
        <end position="501"/>
    </location>
</feature>